<gene>
    <name evidence="3" type="ORF">C1I89_02220</name>
</gene>
<feature type="compositionally biased region" description="Basic and acidic residues" evidence="1">
    <location>
        <begin position="85"/>
        <end position="94"/>
    </location>
</feature>
<evidence type="ECO:0000313" key="3">
    <source>
        <dbReference type="EMBL" id="PND35231.1"/>
    </source>
</evidence>
<evidence type="ECO:0000256" key="1">
    <source>
        <dbReference type="SAM" id="MobiDB-lite"/>
    </source>
</evidence>
<keyword evidence="4" id="KW-1185">Reference proteome</keyword>
<protein>
    <submittedName>
        <fullName evidence="3">Transcriptional regulator</fullName>
    </submittedName>
</protein>
<dbReference type="Proteomes" id="UP000235994">
    <property type="component" value="Unassembled WGS sequence"/>
</dbReference>
<dbReference type="SUPFAM" id="SSF47413">
    <property type="entry name" value="lambda repressor-like DNA-binding domains"/>
    <property type="match status" value="1"/>
</dbReference>
<comment type="caution">
    <text evidence="3">The sequence shown here is derived from an EMBL/GenBank/DDBJ whole genome shotgun (WGS) entry which is preliminary data.</text>
</comment>
<evidence type="ECO:0000313" key="4">
    <source>
        <dbReference type="Proteomes" id="UP000235994"/>
    </source>
</evidence>
<organism evidence="3 4">
    <name type="scientific">Achromobacter pulmonis</name>
    <dbReference type="NCBI Taxonomy" id="1389932"/>
    <lineage>
        <taxon>Bacteria</taxon>
        <taxon>Pseudomonadati</taxon>
        <taxon>Pseudomonadota</taxon>
        <taxon>Betaproteobacteria</taxon>
        <taxon>Burkholderiales</taxon>
        <taxon>Alcaligenaceae</taxon>
        <taxon>Achromobacter</taxon>
    </lineage>
</organism>
<dbReference type="AlphaFoldDB" id="A0A2N8KP47"/>
<feature type="region of interest" description="Disordered" evidence="1">
    <location>
        <begin position="81"/>
        <end position="114"/>
    </location>
</feature>
<dbReference type="CDD" id="cd00093">
    <property type="entry name" value="HTH_XRE"/>
    <property type="match status" value="1"/>
</dbReference>
<dbReference type="InterPro" id="IPR010982">
    <property type="entry name" value="Lambda_DNA-bd_dom_sf"/>
</dbReference>
<proteinExistence type="predicted"/>
<dbReference type="EMBL" id="POQS01000001">
    <property type="protein sequence ID" value="PND35231.1"/>
    <property type="molecule type" value="Genomic_DNA"/>
</dbReference>
<dbReference type="GO" id="GO:0003677">
    <property type="term" value="F:DNA binding"/>
    <property type="evidence" value="ECO:0007669"/>
    <property type="project" value="InterPro"/>
</dbReference>
<name>A0A2N8KP47_9BURK</name>
<dbReference type="Pfam" id="PF01381">
    <property type="entry name" value="HTH_3"/>
    <property type="match status" value="1"/>
</dbReference>
<dbReference type="Gene3D" id="1.10.260.40">
    <property type="entry name" value="lambda repressor-like DNA-binding domains"/>
    <property type="match status" value="1"/>
</dbReference>
<evidence type="ECO:0000259" key="2">
    <source>
        <dbReference type="PROSITE" id="PS50943"/>
    </source>
</evidence>
<reference evidence="3 4" key="1">
    <citation type="submission" date="2018-01" db="EMBL/GenBank/DDBJ databases">
        <title>The draft genome of an aniline degradation strain ANB-1.</title>
        <authorList>
            <person name="Zhang L."/>
            <person name="Jiang J."/>
        </authorList>
    </citation>
    <scope>NUCLEOTIDE SEQUENCE [LARGE SCALE GENOMIC DNA]</scope>
    <source>
        <strain evidence="3 4">ANB-1</strain>
    </source>
</reference>
<dbReference type="RefSeq" id="WP_102771173.1">
    <property type="nucleotide sequence ID" value="NZ_POQS01000001.1"/>
</dbReference>
<dbReference type="PROSITE" id="PS50943">
    <property type="entry name" value="HTH_CROC1"/>
    <property type="match status" value="1"/>
</dbReference>
<sequence length="114" mass="12289">MKKKIEPSFEAAEALARIGANIRTARLRRAETESTLASRMGVSRATIARLERGDGGVSLALAVEALLQYGYADQLYTLGDPEQDGVGKRLDAMRRPSRGGAGALHSHRADPTRL</sequence>
<dbReference type="InterPro" id="IPR001387">
    <property type="entry name" value="Cro/C1-type_HTH"/>
</dbReference>
<feature type="domain" description="HTH cro/C1-type" evidence="2">
    <location>
        <begin position="22"/>
        <end position="75"/>
    </location>
</feature>
<accession>A0A2N8KP47</accession>